<proteinExistence type="predicted"/>
<protein>
    <submittedName>
        <fullName evidence="1">Uncharacterized protein</fullName>
    </submittedName>
</protein>
<dbReference type="RefSeq" id="WP_015201610.1">
    <property type="nucleotide sequence ID" value="NC_019753.1"/>
</dbReference>
<gene>
    <name evidence="1" type="ORF">Cri9333_0517</name>
</gene>
<keyword evidence="2" id="KW-1185">Reference proteome</keyword>
<accession>K9VWD9</accession>
<evidence type="ECO:0000313" key="2">
    <source>
        <dbReference type="Proteomes" id="UP000010472"/>
    </source>
</evidence>
<dbReference type="Proteomes" id="UP000010472">
    <property type="component" value="Chromosome"/>
</dbReference>
<dbReference type="STRING" id="1173022.Cri9333_0517"/>
<dbReference type="AlphaFoldDB" id="K9VWD9"/>
<sequence>MDEPQPNPNWEYIKLWNQAEQIGIELMTLNAYLINQSCASPTADKRIEELLRTLQNSVGEALQSHSSKMLKEGIYIPPQ</sequence>
<evidence type="ECO:0000313" key="1">
    <source>
        <dbReference type="EMBL" id="AFZ11475.1"/>
    </source>
</evidence>
<dbReference type="EMBL" id="CP003620">
    <property type="protein sequence ID" value="AFZ11475.1"/>
    <property type="molecule type" value="Genomic_DNA"/>
</dbReference>
<dbReference type="HOGENOM" id="CLU_2600155_0_0_3"/>
<dbReference type="KEGG" id="cep:Cri9333_0517"/>
<name>K9VWD9_9CYAN</name>
<organism evidence="1 2">
    <name type="scientific">Crinalium epipsammum PCC 9333</name>
    <dbReference type="NCBI Taxonomy" id="1173022"/>
    <lineage>
        <taxon>Bacteria</taxon>
        <taxon>Bacillati</taxon>
        <taxon>Cyanobacteriota</taxon>
        <taxon>Cyanophyceae</taxon>
        <taxon>Gomontiellales</taxon>
        <taxon>Gomontiellaceae</taxon>
        <taxon>Crinalium</taxon>
    </lineage>
</organism>
<reference evidence="1 2" key="1">
    <citation type="submission" date="2012-06" db="EMBL/GenBank/DDBJ databases">
        <title>Finished chromosome of genome of Crinalium epipsammum PCC 9333.</title>
        <authorList>
            <consortium name="US DOE Joint Genome Institute"/>
            <person name="Gugger M."/>
            <person name="Coursin T."/>
            <person name="Rippka R."/>
            <person name="Tandeau De Marsac N."/>
            <person name="Huntemann M."/>
            <person name="Wei C.-L."/>
            <person name="Han J."/>
            <person name="Detter J.C."/>
            <person name="Han C."/>
            <person name="Tapia R."/>
            <person name="Davenport K."/>
            <person name="Daligault H."/>
            <person name="Erkkila T."/>
            <person name="Gu W."/>
            <person name="Munk A.C.C."/>
            <person name="Teshima H."/>
            <person name="Xu Y."/>
            <person name="Chain P."/>
            <person name="Chen A."/>
            <person name="Krypides N."/>
            <person name="Mavromatis K."/>
            <person name="Markowitz V."/>
            <person name="Szeto E."/>
            <person name="Ivanova N."/>
            <person name="Mikhailova N."/>
            <person name="Ovchinnikova G."/>
            <person name="Pagani I."/>
            <person name="Pati A."/>
            <person name="Goodwin L."/>
            <person name="Peters L."/>
            <person name="Pitluck S."/>
            <person name="Woyke T."/>
            <person name="Kerfeld C."/>
        </authorList>
    </citation>
    <scope>NUCLEOTIDE SEQUENCE [LARGE SCALE GENOMIC DNA]</scope>
    <source>
        <strain evidence="1 2">PCC 9333</strain>
    </source>
</reference>